<gene>
    <name evidence="2" type="ORF">SAMN04488535_0312</name>
</gene>
<protein>
    <recommendedName>
        <fullName evidence="1">GmrSD restriction endonucleases C-terminal domain-containing protein</fullName>
    </recommendedName>
</protein>
<dbReference type="AlphaFoldDB" id="A0A1G9LUH9"/>
<dbReference type="PANTHER" id="PTHR24094:SF15">
    <property type="entry name" value="AMP-DEPENDENT SYNTHETASE_LIGASE DOMAIN-CONTAINING PROTEIN-RELATED"/>
    <property type="match status" value="1"/>
</dbReference>
<sequence>MGVRFFLALLVAVTLAVLPFPTPRSLIDAPTNAPPPQRATVIGYSRDAFGPGWAPAPGGCDTRTVLIAQEFGAAHCAVPQRKWDPRTMRRVTDPYTGAPLDPAEVEIDHVVPLAAAWDTGAHSWNRERRVRFANDPRNLVVTSATANRDKSDQLPSEWLPPAPRARCAYARQLVAVARDYELALPAPDLRAARRACSGFAGLIGASTL</sequence>
<evidence type="ECO:0000259" key="1">
    <source>
        <dbReference type="Pfam" id="PF07510"/>
    </source>
</evidence>
<dbReference type="Pfam" id="PF07510">
    <property type="entry name" value="GmrSD_C"/>
    <property type="match status" value="1"/>
</dbReference>
<dbReference type="Gene3D" id="1.10.30.50">
    <property type="match status" value="1"/>
</dbReference>
<dbReference type="EMBL" id="LT629700">
    <property type="protein sequence ID" value="SDL65588.1"/>
    <property type="molecule type" value="Genomic_DNA"/>
</dbReference>
<dbReference type="PANTHER" id="PTHR24094">
    <property type="entry name" value="SECRETED PROTEIN"/>
    <property type="match status" value="1"/>
</dbReference>
<feature type="domain" description="GmrSD restriction endonucleases C-terminal" evidence="1">
    <location>
        <begin position="103"/>
        <end position="180"/>
    </location>
</feature>
<name>A0A1G9LUH9_9CORY</name>
<dbReference type="STRING" id="38302.SAMN04488535_0312"/>
<proteinExistence type="predicted"/>
<reference evidence="3" key="1">
    <citation type="submission" date="2016-10" db="EMBL/GenBank/DDBJ databases">
        <authorList>
            <person name="Varghese N."/>
            <person name="Submissions S."/>
        </authorList>
    </citation>
    <scope>NUCLEOTIDE SEQUENCE [LARGE SCALE GENOMIC DNA]</scope>
    <source>
        <strain evidence="3">DSM 20632</strain>
    </source>
</reference>
<keyword evidence="3" id="KW-1185">Reference proteome</keyword>
<evidence type="ECO:0000313" key="2">
    <source>
        <dbReference type="EMBL" id="SDL65588.1"/>
    </source>
</evidence>
<organism evidence="2 3">
    <name type="scientific">Corynebacterium mycetoides</name>
    <dbReference type="NCBI Taxonomy" id="38302"/>
    <lineage>
        <taxon>Bacteria</taxon>
        <taxon>Bacillati</taxon>
        <taxon>Actinomycetota</taxon>
        <taxon>Actinomycetes</taxon>
        <taxon>Mycobacteriales</taxon>
        <taxon>Corynebacteriaceae</taxon>
        <taxon>Corynebacterium</taxon>
    </lineage>
</organism>
<dbReference type="InterPro" id="IPR011089">
    <property type="entry name" value="GmrSD_C"/>
</dbReference>
<dbReference type="Proteomes" id="UP000199350">
    <property type="component" value="Chromosome I"/>
</dbReference>
<accession>A0A1G9LUH9</accession>
<dbReference type="RefSeq" id="WP_231908484.1">
    <property type="nucleotide sequence ID" value="NZ_LT629700.1"/>
</dbReference>
<evidence type="ECO:0000313" key="3">
    <source>
        <dbReference type="Proteomes" id="UP000199350"/>
    </source>
</evidence>